<feature type="region of interest" description="Disordered" evidence="6">
    <location>
        <begin position="53"/>
        <end position="83"/>
    </location>
</feature>
<evidence type="ECO:0000313" key="8">
    <source>
        <dbReference type="Proteomes" id="UP001278766"/>
    </source>
</evidence>
<keyword evidence="3 5" id="KW-0808">Transferase</keyword>
<dbReference type="Proteomes" id="UP001278766">
    <property type="component" value="Unassembled WGS sequence"/>
</dbReference>
<evidence type="ECO:0000256" key="5">
    <source>
        <dbReference type="PROSITE-ProRule" id="PRU01016"/>
    </source>
</evidence>
<dbReference type="EC" id="2.1.1.37" evidence="1"/>
<dbReference type="EMBL" id="JAUEPN010000002">
    <property type="protein sequence ID" value="KAK3298263.1"/>
    <property type="molecule type" value="Genomic_DNA"/>
</dbReference>
<reference evidence="7" key="2">
    <citation type="submission" date="2023-06" db="EMBL/GenBank/DDBJ databases">
        <authorList>
            <consortium name="Lawrence Berkeley National Laboratory"/>
            <person name="Haridas S."/>
            <person name="Hensen N."/>
            <person name="Bonometti L."/>
            <person name="Westerberg I."/>
            <person name="Brannstrom I.O."/>
            <person name="Guillou S."/>
            <person name="Cros-Aarteil S."/>
            <person name="Calhoun S."/>
            <person name="Kuo A."/>
            <person name="Mondo S."/>
            <person name="Pangilinan J."/>
            <person name="Riley R."/>
            <person name="Labutti K."/>
            <person name="Andreopoulos B."/>
            <person name="Lipzen A."/>
            <person name="Chen C."/>
            <person name="Yanf M."/>
            <person name="Daum C."/>
            <person name="Ng V."/>
            <person name="Clum A."/>
            <person name="Steindorff A."/>
            <person name="Ohm R."/>
            <person name="Martin F."/>
            <person name="Silar P."/>
            <person name="Natvig D."/>
            <person name="Lalanne C."/>
            <person name="Gautier V."/>
            <person name="Ament-Velasquez S.L."/>
            <person name="Kruys A."/>
            <person name="Hutchinson M.I."/>
            <person name="Powell A.J."/>
            <person name="Barry K."/>
            <person name="Miller A.N."/>
            <person name="Grigoriev I.V."/>
            <person name="Debuchy R."/>
            <person name="Gladieux P."/>
            <person name="Thoren M.H."/>
            <person name="Johannesson H."/>
        </authorList>
    </citation>
    <scope>NUCLEOTIDE SEQUENCE</scope>
    <source>
        <strain evidence="7">CBS 168.71</strain>
    </source>
</reference>
<dbReference type="InterPro" id="IPR029063">
    <property type="entry name" value="SAM-dependent_MTases_sf"/>
</dbReference>
<evidence type="ECO:0000256" key="3">
    <source>
        <dbReference type="ARBA" id="ARBA00022679"/>
    </source>
</evidence>
<dbReference type="AlphaFoldDB" id="A0AAE0LUS1"/>
<reference evidence="7" key="1">
    <citation type="journal article" date="2023" name="Mol. Phylogenet. Evol.">
        <title>Genome-scale phylogeny and comparative genomics of the fungal order Sordariales.</title>
        <authorList>
            <person name="Hensen N."/>
            <person name="Bonometti L."/>
            <person name="Westerberg I."/>
            <person name="Brannstrom I.O."/>
            <person name="Guillou S."/>
            <person name="Cros-Aarteil S."/>
            <person name="Calhoun S."/>
            <person name="Haridas S."/>
            <person name="Kuo A."/>
            <person name="Mondo S."/>
            <person name="Pangilinan J."/>
            <person name="Riley R."/>
            <person name="LaButti K."/>
            <person name="Andreopoulos B."/>
            <person name="Lipzen A."/>
            <person name="Chen C."/>
            <person name="Yan M."/>
            <person name="Daum C."/>
            <person name="Ng V."/>
            <person name="Clum A."/>
            <person name="Steindorff A."/>
            <person name="Ohm R.A."/>
            <person name="Martin F."/>
            <person name="Silar P."/>
            <person name="Natvig D.O."/>
            <person name="Lalanne C."/>
            <person name="Gautier V."/>
            <person name="Ament-Velasquez S.L."/>
            <person name="Kruys A."/>
            <person name="Hutchinson M.I."/>
            <person name="Powell A.J."/>
            <person name="Barry K."/>
            <person name="Miller A.N."/>
            <person name="Grigoriev I.V."/>
            <person name="Debuchy R."/>
            <person name="Gladieux P."/>
            <person name="Hiltunen Thoren M."/>
            <person name="Johannesson H."/>
        </authorList>
    </citation>
    <scope>NUCLEOTIDE SEQUENCE</scope>
    <source>
        <strain evidence="7">CBS 168.71</strain>
    </source>
</reference>
<organism evidence="7 8">
    <name type="scientific">Chaetomium fimeti</name>
    <dbReference type="NCBI Taxonomy" id="1854472"/>
    <lineage>
        <taxon>Eukaryota</taxon>
        <taxon>Fungi</taxon>
        <taxon>Dikarya</taxon>
        <taxon>Ascomycota</taxon>
        <taxon>Pezizomycotina</taxon>
        <taxon>Sordariomycetes</taxon>
        <taxon>Sordariomycetidae</taxon>
        <taxon>Sordariales</taxon>
        <taxon>Chaetomiaceae</taxon>
        <taxon>Chaetomium</taxon>
    </lineage>
</organism>
<gene>
    <name evidence="7" type="ORF">B0H64DRAFT_453494</name>
</gene>
<dbReference type="InterPro" id="IPR050390">
    <property type="entry name" value="C5-Methyltransferase"/>
</dbReference>
<dbReference type="PROSITE" id="PS51679">
    <property type="entry name" value="SAM_MT_C5"/>
    <property type="match status" value="1"/>
</dbReference>
<feature type="active site" evidence="5">
    <location>
        <position position="416"/>
    </location>
</feature>
<dbReference type="SUPFAM" id="SSF53335">
    <property type="entry name" value="S-adenosyl-L-methionine-dependent methyltransferases"/>
    <property type="match status" value="1"/>
</dbReference>
<protein>
    <recommendedName>
        <fullName evidence="1">DNA (cytosine-5-)-methyltransferase</fullName>
        <ecNumber evidence="1">2.1.1.37</ecNumber>
    </recommendedName>
</protein>
<evidence type="ECO:0000256" key="4">
    <source>
        <dbReference type="ARBA" id="ARBA00022691"/>
    </source>
</evidence>
<dbReference type="GO" id="GO:0003886">
    <property type="term" value="F:DNA (cytosine-5-)-methyltransferase activity"/>
    <property type="evidence" value="ECO:0007669"/>
    <property type="project" value="UniProtKB-EC"/>
</dbReference>
<dbReference type="GO" id="GO:0003677">
    <property type="term" value="F:DNA binding"/>
    <property type="evidence" value="ECO:0007669"/>
    <property type="project" value="TreeGrafter"/>
</dbReference>
<dbReference type="GO" id="GO:0032259">
    <property type="term" value="P:methylation"/>
    <property type="evidence" value="ECO:0007669"/>
    <property type="project" value="UniProtKB-KW"/>
</dbReference>
<sequence length="763" mass="85634">MQKKKDSSLPTSMSRNFQCAALGAQHNPLVIDDDENLLRDLARRTRRIKEEAQTGRRLAEWVASHARQRGSNERESPSEDDHREVQIENALEEGISSIIDLTGDDTPIIEKRVTVPRQDVRHITSCDLANGIRIRPGMTVELNNPIGASEIQFLKVADIIRLGLGPEIVIRGPGFTRTRHLDGMLLPKLNEVAMVAEFRGSSGRQCEEEVMFEVKSTDIRRARALRITSAPFPEYRFSDSEYASNGRRWVEQNSILVCRYRYDIHYHRDSDKPHEWAFLRICEEDADPDFRMSNESNLNRWRGGKVPGGSYTPYGLSHPVLDLESGPSSYGRTISLFSPGQRYTAGDVFSGAGGASRGIERAGVQLLFAVDNWPPAVESLRSNFGRSHVFDLDVTDFITSSDTQHRVDILHLSPPCQFWSPAHTVAGKNDEHNIAVLFSCTHLVENHKPRLFTVEQTFGILSPRFKEFFNTFLHGFTKLGYSVRWKVLPLASYGVPQLRKRLIMIGSAPGERLPPFPPPTHNKDGTGGLKPWTTPKSVLASLSPNLVHKLHEPGLSKRFDPPKKPWDPTQLAKTITTDGGRNYHWDGERDFTLLEYAVLQGFPTWYKFEGAYIKKQIGNAFAPSVVKVLYDHLVDWLLVQDGFDPSARRSPRAGMPSDVSSDKYICLDDNNNNHYNVTAGSTNGSSTRRLSDIVRQFDQAAENENRNDELMDLNGLSDTETLRGDEMDHGIAKEIELGGDCVVDLIMEGWGRGTAADPCVLSD</sequence>
<evidence type="ECO:0000256" key="1">
    <source>
        <dbReference type="ARBA" id="ARBA00011975"/>
    </source>
</evidence>
<keyword evidence="2 5" id="KW-0489">Methyltransferase</keyword>
<name>A0AAE0LUS1_9PEZI</name>
<dbReference type="GeneID" id="87844189"/>
<evidence type="ECO:0000256" key="2">
    <source>
        <dbReference type="ARBA" id="ARBA00022603"/>
    </source>
</evidence>
<keyword evidence="8" id="KW-1185">Reference proteome</keyword>
<accession>A0AAE0LUS1</accession>
<dbReference type="Gene3D" id="3.90.120.10">
    <property type="entry name" value="DNA Methylase, subunit A, domain 2"/>
    <property type="match status" value="1"/>
</dbReference>
<comment type="similarity">
    <text evidence="5">Belongs to the class I-like SAM-binding methyltransferase superfamily. C5-methyltransferase family.</text>
</comment>
<evidence type="ECO:0000256" key="6">
    <source>
        <dbReference type="SAM" id="MobiDB-lite"/>
    </source>
</evidence>
<dbReference type="Gene3D" id="3.40.50.150">
    <property type="entry name" value="Vaccinia Virus protein VP39"/>
    <property type="match status" value="1"/>
</dbReference>
<dbReference type="RefSeq" id="XP_062661777.1">
    <property type="nucleotide sequence ID" value="XM_062807241.1"/>
</dbReference>
<dbReference type="Pfam" id="PF00145">
    <property type="entry name" value="DNA_methylase"/>
    <property type="match status" value="2"/>
</dbReference>
<dbReference type="PRINTS" id="PR00105">
    <property type="entry name" value="C5METTRFRASE"/>
</dbReference>
<evidence type="ECO:0000313" key="7">
    <source>
        <dbReference type="EMBL" id="KAK3298263.1"/>
    </source>
</evidence>
<dbReference type="InterPro" id="IPR001525">
    <property type="entry name" value="C5_MeTfrase"/>
</dbReference>
<dbReference type="PANTHER" id="PTHR10629">
    <property type="entry name" value="CYTOSINE-SPECIFIC METHYLTRANSFERASE"/>
    <property type="match status" value="1"/>
</dbReference>
<comment type="caution">
    <text evidence="7">The sequence shown here is derived from an EMBL/GenBank/DDBJ whole genome shotgun (WGS) entry which is preliminary data.</text>
</comment>
<dbReference type="PANTHER" id="PTHR10629:SF52">
    <property type="entry name" value="DNA (CYTOSINE-5)-METHYLTRANSFERASE 1"/>
    <property type="match status" value="1"/>
</dbReference>
<dbReference type="GO" id="GO:0044027">
    <property type="term" value="P:negative regulation of gene expression via chromosomal CpG island methylation"/>
    <property type="evidence" value="ECO:0007669"/>
    <property type="project" value="TreeGrafter"/>
</dbReference>
<proteinExistence type="inferred from homology"/>
<dbReference type="GO" id="GO:0005634">
    <property type="term" value="C:nucleus"/>
    <property type="evidence" value="ECO:0007669"/>
    <property type="project" value="TreeGrafter"/>
</dbReference>
<keyword evidence="4 5" id="KW-0949">S-adenosyl-L-methionine</keyword>
<feature type="compositionally biased region" description="Basic and acidic residues" evidence="6">
    <location>
        <begin position="70"/>
        <end position="83"/>
    </location>
</feature>